<protein>
    <submittedName>
        <fullName evidence="1">Putative Midasin</fullName>
    </submittedName>
</protein>
<proteinExistence type="predicted"/>
<dbReference type="VEuPathDB" id="TriTrypDB:TCSYLVIO_007259"/>
<dbReference type="VEuPathDB" id="TriTrypDB:C4B63_22g288"/>
<dbReference type="Proteomes" id="UP000246078">
    <property type="component" value="Unassembled WGS sequence"/>
</dbReference>
<accession>A0A2V2W5A2</accession>
<organism evidence="1 2">
    <name type="scientific">Trypanosoma cruzi</name>
    <dbReference type="NCBI Taxonomy" id="5693"/>
    <lineage>
        <taxon>Eukaryota</taxon>
        <taxon>Discoba</taxon>
        <taxon>Euglenozoa</taxon>
        <taxon>Kinetoplastea</taxon>
        <taxon>Metakinetoplastina</taxon>
        <taxon>Trypanosomatida</taxon>
        <taxon>Trypanosomatidae</taxon>
        <taxon>Trypanosoma</taxon>
        <taxon>Schizotrypanum</taxon>
    </lineage>
</organism>
<evidence type="ECO:0000313" key="2">
    <source>
        <dbReference type="Proteomes" id="UP000246078"/>
    </source>
</evidence>
<comment type="caution">
    <text evidence="1">The sequence shown here is derived from an EMBL/GenBank/DDBJ whole genome shotgun (WGS) entry which is preliminary data.</text>
</comment>
<dbReference type="VEuPathDB" id="TriTrypDB:TcBrA4_0036880"/>
<reference evidence="1 2" key="1">
    <citation type="journal article" date="2018" name="Microb. Genom.">
        <title>Expanding an expanded genome: long-read sequencing of Trypanosoma cruzi.</title>
        <authorList>
            <person name="Berna L."/>
            <person name="Rodriguez M."/>
            <person name="Chiribao M.L."/>
            <person name="Parodi-Talice A."/>
            <person name="Pita S."/>
            <person name="Rijo G."/>
            <person name="Alvarez-Valin F."/>
            <person name="Robello C."/>
        </authorList>
    </citation>
    <scope>NUCLEOTIDE SEQUENCE [LARGE SCALE GENOMIC DNA]</scope>
    <source>
        <strain evidence="1 2">TCC</strain>
    </source>
</reference>
<dbReference type="VEuPathDB" id="TriTrypDB:ECC02_005613"/>
<dbReference type="VEuPathDB" id="TriTrypDB:Tc_MARK_5976"/>
<gene>
    <name evidence="1" type="ORF">C3747_169g22</name>
</gene>
<dbReference type="VEuPathDB" id="TriTrypDB:TcCL_ESM04115"/>
<dbReference type="VEuPathDB" id="TriTrypDB:TCDM_01049"/>
<dbReference type="VEuPathDB" id="TriTrypDB:C3747_169g22"/>
<dbReference type="EMBL" id="PRFC01000169">
    <property type="protein sequence ID" value="PWV03778.1"/>
    <property type="molecule type" value="Genomic_DNA"/>
</dbReference>
<dbReference type="VEuPathDB" id="TriTrypDB:TcG_07746"/>
<dbReference type="VEuPathDB" id="TriTrypDB:TcYC6_0016180"/>
<evidence type="ECO:0000313" key="1">
    <source>
        <dbReference type="EMBL" id="PWV03778.1"/>
    </source>
</evidence>
<sequence length="349" mass="38754">MSQLLERLGNYHREFVIAGFHADPVLPMSAQLSDALAAGAPNTFTFLKTANMLPMDATLKDLETSIVHKYIRNRCGHWSANKAAVVDALDRMLSEYLEQRGKCCPLVVDLLSGMNLSEELDGEDVESALIRIRVHRAGLGLKTFASLSNTSLIQHSVRDLLLFFVLEQCGDTVSNDRLKTARCQFLSSNLPTFLADNEISETLFLLSSHDGKSSRTCLDSLWCRSLQILGPCAAWYKGLGGVHVLISDSPVLNNALQHVLENILEFTSGALIPHLQQHICRYLYPLMCLLSASNAPFRVTADNFVSLVIIVALIRSVVKKQTVVEASHLIETIDQFLASLRRYLELPYP</sequence>
<dbReference type="AlphaFoldDB" id="A0A2V2W5A2"/>
<name>A0A2V2W5A2_TRYCR</name>